<feature type="region of interest" description="Disordered" evidence="1">
    <location>
        <begin position="19"/>
        <end position="45"/>
    </location>
</feature>
<evidence type="ECO:0000256" key="1">
    <source>
        <dbReference type="SAM" id="MobiDB-lite"/>
    </source>
</evidence>
<name>A0ABU6VHA9_9FABA</name>
<gene>
    <name evidence="2" type="ORF">PIB30_046905</name>
</gene>
<protein>
    <submittedName>
        <fullName evidence="2">Uncharacterized protein</fullName>
    </submittedName>
</protein>
<proteinExistence type="predicted"/>
<sequence>MYCPYEDWKGEQPKVRRCRLITPPPAPPVQQAEQRPPSPPPQPAASEIHASFVRRLLEPLLREVMRYLCRQEHLQLNTQSMIRDAFPDTTFRNLLPVTSSEDDSDAES</sequence>
<reference evidence="2 3" key="1">
    <citation type="journal article" date="2023" name="Plants (Basel)">
        <title>Bridging the Gap: Combining Genomics and Transcriptomics Approaches to Understand Stylosanthes scabra, an Orphan Legume from the Brazilian Caatinga.</title>
        <authorList>
            <person name="Ferreira-Neto J.R.C."/>
            <person name="da Silva M.D."/>
            <person name="Binneck E."/>
            <person name="de Melo N.F."/>
            <person name="da Silva R.H."/>
            <person name="de Melo A.L.T.M."/>
            <person name="Pandolfi V."/>
            <person name="Bustamante F.O."/>
            <person name="Brasileiro-Vidal A.C."/>
            <person name="Benko-Iseppon A.M."/>
        </authorList>
    </citation>
    <scope>NUCLEOTIDE SEQUENCE [LARGE SCALE GENOMIC DNA]</scope>
    <source>
        <tissue evidence="2">Leaves</tissue>
    </source>
</reference>
<dbReference type="EMBL" id="JASCZI010151331">
    <property type="protein sequence ID" value="MED6172090.1"/>
    <property type="molecule type" value="Genomic_DNA"/>
</dbReference>
<accession>A0ABU6VHA9</accession>
<organism evidence="2 3">
    <name type="scientific">Stylosanthes scabra</name>
    <dbReference type="NCBI Taxonomy" id="79078"/>
    <lineage>
        <taxon>Eukaryota</taxon>
        <taxon>Viridiplantae</taxon>
        <taxon>Streptophyta</taxon>
        <taxon>Embryophyta</taxon>
        <taxon>Tracheophyta</taxon>
        <taxon>Spermatophyta</taxon>
        <taxon>Magnoliopsida</taxon>
        <taxon>eudicotyledons</taxon>
        <taxon>Gunneridae</taxon>
        <taxon>Pentapetalae</taxon>
        <taxon>rosids</taxon>
        <taxon>fabids</taxon>
        <taxon>Fabales</taxon>
        <taxon>Fabaceae</taxon>
        <taxon>Papilionoideae</taxon>
        <taxon>50 kb inversion clade</taxon>
        <taxon>dalbergioids sensu lato</taxon>
        <taxon>Dalbergieae</taxon>
        <taxon>Pterocarpus clade</taxon>
        <taxon>Stylosanthes</taxon>
    </lineage>
</organism>
<dbReference type="Proteomes" id="UP001341840">
    <property type="component" value="Unassembled WGS sequence"/>
</dbReference>
<keyword evidence="3" id="KW-1185">Reference proteome</keyword>
<evidence type="ECO:0000313" key="3">
    <source>
        <dbReference type="Proteomes" id="UP001341840"/>
    </source>
</evidence>
<comment type="caution">
    <text evidence="2">The sequence shown here is derived from an EMBL/GenBank/DDBJ whole genome shotgun (WGS) entry which is preliminary data.</text>
</comment>
<evidence type="ECO:0000313" key="2">
    <source>
        <dbReference type="EMBL" id="MED6172090.1"/>
    </source>
</evidence>